<proteinExistence type="predicted"/>
<evidence type="ECO:0000313" key="4">
    <source>
        <dbReference type="Proteomes" id="UP001596203"/>
    </source>
</evidence>
<dbReference type="PROSITE" id="PS51257">
    <property type="entry name" value="PROKAR_LIPOPROTEIN"/>
    <property type="match status" value="1"/>
</dbReference>
<sequence length="179" mass="19061">MKLRTLAVAGATIIALAGCSSGGGDSDAEPAAAPSADDRQQTLTEAAKCARENGRPDWPDPQLDDNGEWAFPEDVLDTRPPAACDDLFRSAKGAAPPSRAPLSAADMDQLRKWAECIRSHNIPNWPDPDSEGVFIPPSDMHPLENNSAWRGARTACKSQEPPNGARVRLPPGMATKPAR</sequence>
<evidence type="ECO:0000256" key="2">
    <source>
        <dbReference type="SAM" id="SignalP"/>
    </source>
</evidence>
<keyword evidence="4" id="KW-1185">Reference proteome</keyword>
<feature type="compositionally biased region" description="Basic and acidic residues" evidence="1">
    <location>
        <begin position="48"/>
        <end position="58"/>
    </location>
</feature>
<accession>A0ABW1K3U8</accession>
<dbReference type="RefSeq" id="WP_377417999.1">
    <property type="nucleotide sequence ID" value="NZ_JBHSPR010000003.1"/>
</dbReference>
<comment type="caution">
    <text evidence="3">The sequence shown here is derived from an EMBL/GenBank/DDBJ whole genome shotgun (WGS) entry which is preliminary data.</text>
</comment>
<dbReference type="EMBL" id="JBHSPR010000003">
    <property type="protein sequence ID" value="MFC6015639.1"/>
    <property type="molecule type" value="Genomic_DNA"/>
</dbReference>
<dbReference type="Proteomes" id="UP001596203">
    <property type="component" value="Unassembled WGS sequence"/>
</dbReference>
<feature type="signal peptide" evidence="2">
    <location>
        <begin position="1"/>
        <end position="17"/>
    </location>
</feature>
<name>A0ABW1K3U8_9ACTN</name>
<protein>
    <submittedName>
        <fullName evidence="3">Uncharacterized protein</fullName>
    </submittedName>
</protein>
<feature type="region of interest" description="Disordered" evidence="1">
    <location>
        <begin position="120"/>
        <end position="179"/>
    </location>
</feature>
<feature type="region of interest" description="Disordered" evidence="1">
    <location>
        <begin position="19"/>
        <end position="76"/>
    </location>
</feature>
<gene>
    <name evidence="3" type="ORF">ACFP2T_05465</name>
</gene>
<organism evidence="3 4">
    <name type="scientific">Plantactinospora solaniradicis</name>
    <dbReference type="NCBI Taxonomy" id="1723736"/>
    <lineage>
        <taxon>Bacteria</taxon>
        <taxon>Bacillati</taxon>
        <taxon>Actinomycetota</taxon>
        <taxon>Actinomycetes</taxon>
        <taxon>Micromonosporales</taxon>
        <taxon>Micromonosporaceae</taxon>
        <taxon>Plantactinospora</taxon>
    </lineage>
</organism>
<keyword evidence="2" id="KW-0732">Signal</keyword>
<feature type="chain" id="PRO_5047107750" evidence="2">
    <location>
        <begin position="18"/>
        <end position="179"/>
    </location>
</feature>
<evidence type="ECO:0000313" key="3">
    <source>
        <dbReference type="EMBL" id="MFC6015639.1"/>
    </source>
</evidence>
<reference evidence="4" key="1">
    <citation type="journal article" date="2019" name="Int. J. Syst. Evol. Microbiol.">
        <title>The Global Catalogue of Microorganisms (GCM) 10K type strain sequencing project: providing services to taxonomists for standard genome sequencing and annotation.</title>
        <authorList>
            <consortium name="The Broad Institute Genomics Platform"/>
            <consortium name="The Broad Institute Genome Sequencing Center for Infectious Disease"/>
            <person name="Wu L."/>
            <person name="Ma J."/>
        </authorList>
    </citation>
    <scope>NUCLEOTIDE SEQUENCE [LARGE SCALE GENOMIC DNA]</scope>
    <source>
        <strain evidence="4">ZS-35-S2</strain>
    </source>
</reference>
<evidence type="ECO:0000256" key="1">
    <source>
        <dbReference type="SAM" id="MobiDB-lite"/>
    </source>
</evidence>